<evidence type="ECO:0000313" key="1">
    <source>
        <dbReference type="EMBL" id="MBK4714031.1"/>
    </source>
</evidence>
<keyword evidence="1" id="KW-0378">Hydrolase</keyword>
<reference evidence="1" key="1">
    <citation type="submission" date="2021-01" db="EMBL/GenBank/DDBJ databases">
        <title>Intestinitalea alba gen. nov., sp. nov., a novel genus of the family Enterobacteriaceae, isolated from the gut of the plastic-eating mealworm Tenebrio molitor L.</title>
        <authorList>
            <person name="Yang Y."/>
        </authorList>
    </citation>
    <scope>NUCLEOTIDE SEQUENCE</scope>
    <source>
        <strain evidence="1">BIT-L3</strain>
    </source>
</reference>
<organism evidence="1 2">
    <name type="scientific">Tenebrionibacter intestinalis</name>
    <dbReference type="NCBI Taxonomy" id="2799638"/>
    <lineage>
        <taxon>Bacteria</taxon>
        <taxon>Pseudomonadati</taxon>
        <taxon>Pseudomonadota</taxon>
        <taxon>Gammaproteobacteria</taxon>
        <taxon>Enterobacterales</taxon>
        <taxon>Enterobacteriaceae</taxon>
        <taxon>Tenebrionibacter/Tenebrionicola group</taxon>
        <taxon>Tenebrionibacter</taxon>
    </lineage>
</organism>
<sequence length="79" mass="8512">MRTGLSFPGVSVRPYHRLTISDGRDGAGLSLKENLPRLVAAPLYFAPGAGWRYSLGIDVAGGVLEKVEGRSLADIVWEK</sequence>
<dbReference type="GO" id="GO:0016787">
    <property type="term" value="F:hydrolase activity"/>
    <property type="evidence" value="ECO:0007669"/>
    <property type="project" value="UniProtKB-KW"/>
</dbReference>
<dbReference type="EMBL" id="JAEPBH010000002">
    <property type="protein sequence ID" value="MBK4714031.1"/>
    <property type="molecule type" value="Genomic_DNA"/>
</dbReference>
<protein>
    <submittedName>
        <fullName evidence="1">Serine hydrolase</fullName>
    </submittedName>
</protein>
<name>A0A8K0XVL4_9ENTR</name>
<dbReference type="SUPFAM" id="SSF56601">
    <property type="entry name" value="beta-lactamase/transpeptidase-like"/>
    <property type="match status" value="1"/>
</dbReference>
<keyword evidence="2" id="KW-1185">Reference proteome</keyword>
<dbReference type="Proteomes" id="UP000659047">
    <property type="component" value="Unassembled WGS sequence"/>
</dbReference>
<gene>
    <name evidence="1" type="ORF">JJB97_01530</name>
</gene>
<accession>A0A8K0XVL4</accession>
<comment type="caution">
    <text evidence="1">The sequence shown here is derived from an EMBL/GenBank/DDBJ whole genome shotgun (WGS) entry which is preliminary data.</text>
</comment>
<proteinExistence type="predicted"/>
<evidence type="ECO:0000313" key="2">
    <source>
        <dbReference type="Proteomes" id="UP000659047"/>
    </source>
</evidence>
<dbReference type="AlphaFoldDB" id="A0A8K0XVL4"/>
<dbReference type="Gene3D" id="3.40.710.10">
    <property type="entry name" value="DD-peptidase/beta-lactamase superfamily"/>
    <property type="match status" value="1"/>
</dbReference>
<dbReference type="InterPro" id="IPR012338">
    <property type="entry name" value="Beta-lactam/transpept-like"/>
</dbReference>